<proteinExistence type="predicted"/>
<dbReference type="PROSITE" id="PS50994">
    <property type="entry name" value="INTEGRASE"/>
    <property type="match status" value="1"/>
</dbReference>
<feature type="region of interest" description="Disordered" evidence="2">
    <location>
        <begin position="478"/>
        <end position="515"/>
    </location>
</feature>
<accession>A0A8S3S5E6</accession>
<dbReference type="GO" id="GO:0003676">
    <property type="term" value="F:nucleic acid binding"/>
    <property type="evidence" value="ECO:0007669"/>
    <property type="project" value="InterPro"/>
</dbReference>
<dbReference type="InterPro" id="IPR036397">
    <property type="entry name" value="RNaseH_sf"/>
</dbReference>
<dbReference type="InterPro" id="IPR001584">
    <property type="entry name" value="Integrase_cat-core"/>
</dbReference>
<dbReference type="Proteomes" id="UP000683360">
    <property type="component" value="Unassembled WGS sequence"/>
</dbReference>
<reference evidence="4" key="1">
    <citation type="submission" date="2021-03" db="EMBL/GenBank/DDBJ databases">
        <authorList>
            <person name="Bekaert M."/>
        </authorList>
    </citation>
    <scope>NUCLEOTIDE SEQUENCE</scope>
</reference>
<dbReference type="PANTHER" id="PTHR47331:SF1">
    <property type="entry name" value="GAG-LIKE PROTEIN"/>
    <property type="match status" value="1"/>
</dbReference>
<gene>
    <name evidence="4" type="ORF">MEDL_30083</name>
</gene>
<dbReference type="InterPro" id="IPR012337">
    <property type="entry name" value="RNaseH-like_sf"/>
</dbReference>
<feature type="domain" description="Integrase catalytic" evidence="3">
    <location>
        <begin position="1522"/>
        <end position="1713"/>
    </location>
</feature>
<dbReference type="InterPro" id="IPR005312">
    <property type="entry name" value="DUF1759"/>
</dbReference>
<keyword evidence="1" id="KW-0175">Coiled coil</keyword>
<dbReference type="Pfam" id="PF05380">
    <property type="entry name" value="Peptidase_A17"/>
    <property type="match status" value="1"/>
</dbReference>
<evidence type="ECO:0000313" key="5">
    <source>
        <dbReference type="Proteomes" id="UP000683360"/>
    </source>
</evidence>
<feature type="region of interest" description="Disordered" evidence="2">
    <location>
        <begin position="143"/>
        <end position="182"/>
    </location>
</feature>
<dbReference type="InterPro" id="IPR043128">
    <property type="entry name" value="Rev_trsase/Diguanyl_cyclase"/>
</dbReference>
<dbReference type="Gene3D" id="3.30.420.10">
    <property type="entry name" value="Ribonuclease H-like superfamily/Ribonuclease H"/>
    <property type="match status" value="1"/>
</dbReference>
<evidence type="ECO:0000313" key="4">
    <source>
        <dbReference type="EMBL" id="CAG2216362.1"/>
    </source>
</evidence>
<dbReference type="Pfam" id="PF17921">
    <property type="entry name" value="Integrase_H2C2"/>
    <property type="match status" value="1"/>
</dbReference>
<name>A0A8S3S5E6_MYTED</name>
<sequence length="1835" mass="211591">MSNWDLEIEAAASEGDKMDETVIAQPDESLQLEDLKKEKAKAKSAFTKTRHSLLQILEEDFPDREEIKVIQKKLINAEEKAMDIMGNLYDKYKHRNDIQNVMKTTKEMEKIEEEFTDAENECRDYLIESKVASSVGSSVSRISKRDNVNSENKVESKHVTEEKEVKPEFEQTTKEENNNKQLKSELGSDMWKQLKRVSIPIFKGDKRNYQSWKAAFLACIDQAPATKEYKLLQLRQYVEGEALQVIENLGHSAVAYDAAKERLERKYGGQRRQITLYIEELENFKPMREGIAKDIEHFADLLDIAVVNLKEAGRFEELKNGSLYNKLQRKMTESMLSRYHRWIFESGKTESVECLREWILQEAEFQTIASETIHGLSSNSQRNYKGNRRDGFRTFFGESQNESYTGNRVCKCCNGNHGVWKCDEFRKLTVNKRWDTAKRLQLCYRCLGHDHVGRQCPRSRACNLGGCKEVHNRLLHRDKQSFSEPKVPVRTESKTKQNYAAEKKENTDAATEGENRDRTMIGRDRKSNFVTLRTVPVILKNGNRTVSVNALLDDASTKTYINADVAAELGLQGQVQKVTVNVLNDNVETFETMPVEVRLQSHNGQTDAKIVAFTTNRVTGSLQPVDWKQHARKWDHLAGIKFPNLGKRPTVDMLIGLDYPDLHYSYRDIRGKPGEPIARLTPLGWTCIGDPNSGQDQTLFNRTYFARGQEDRNDLDNIVRKFWEIENVKTPSENVFLSNDEQKALSKVEQSLEFKDGHYEVKVPWKDDTPSLPNNYNMALSRLANTEKRLNKDPSIANVYTQTIEKYIEKGYVRKVSTKEETVTGKWYLPHFPVIRPDKETTKTRIVFDASAKFQGISLNDTIHQGPKLQQDLFDVLLRFRKYPVALVCDIAEMYLRIKIAPDDRPFHRFLWRAMKTEQVPEEYEFNSVVFGVNSSPFQAQFVSRKHAEMTKDSYPRAAETVLKSTYMDDSMDSVINDEQGIELYNQLSQLWAKAGMYARKWLSNSKAVLQCIPEEDRASQVDLDEGYLPSVKTLGVIWQADNDIFTFKANPPADDFKFTKRNILSKVATLFDPLGFIAPYTIRGKLLLQEMWTAGLDWDDQLDEELVEKSREWFRELDELCCIKIPRCLQLNEDIVLTSLHTFSDASQEAYGSVIYARHEYKSGMISTRFIAAKSRVAPLTSVSIPRLELMAAVLGLRLALSVKHALEVPDDNMTFWSDSMTVLYWIRGRSREYKPFVANRIGEIHTSSHPKQWRHVPTKVNPADLVSRGRTVEQLQSDVIWWNGPEFLQDEEPQWPDTNIQIENVRDTELKCQKKTSDNYTTLKSIHNNDLDWRLDPVRYSSVVRLVRVQAYVHRFIDNCRLKQKQRRQGSLSTVEYADVELDIIKNAQREAFSDEYNALMKSKDLPKTSKLLGLQPRIDENGLIRCDGRLENAEFLSFDARYPIILPRKNWVTKLIVKRYHELGKHVSGTNQTFSALSSRFWIISGREEIREYEHECYTCRKKKAKVAEQVMAPLPEIRFKTPLHAFARTAVDFGGPFITVQGRGKRRQKRYLCLFTCLASRAVHLEVAFGLDTDSFLNAFYRMVNRRGLPKEMISDNGTNFVGANRELKELVALLDKDKIHNSISNQGIKWHFNPPLAPHFGGIHETMIKSAKRAIYAILGNADINDEELLTAFTGAEALINSRPLTYQSADPKDDTPLTPNHFLHGQLGGHFAPETVDNTDFNPRKRWRRIQELIRHFWKRWIREWLPGLNKRDKWTKTKRDMKTDDIVLVMNPNAPRGHWPLGRIIEVFPGKDGHVRVAKVSLGQTVLIRPITKLCPLEIETSENDSDK</sequence>
<comment type="caution">
    <text evidence="4">The sequence shown here is derived from an EMBL/GenBank/DDBJ whole genome shotgun (WGS) entry which is preliminary data.</text>
</comment>
<dbReference type="OrthoDB" id="6138997at2759"/>
<dbReference type="PANTHER" id="PTHR47331">
    <property type="entry name" value="PHD-TYPE DOMAIN-CONTAINING PROTEIN"/>
    <property type="match status" value="1"/>
</dbReference>
<dbReference type="EMBL" id="CAJPWZ010001480">
    <property type="protein sequence ID" value="CAG2216362.1"/>
    <property type="molecule type" value="Genomic_DNA"/>
</dbReference>
<evidence type="ECO:0000256" key="2">
    <source>
        <dbReference type="SAM" id="MobiDB-lite"/>
    </source>
</evidence>
<dbReference type="InterPro" id="IPR043502">
    <property type="entry name" value="DNA/RNA_pol_sf"/>
</dbReference>
<dbReference type="InterPro" id="IPR040676">
    <property type="entry name" value="DUF5641"/>
</dbReference>
<feature type="compositionally biased region" description="Basic and acidic residues" evidence="2">
    <location>
        <begin position="143"/>
        <end position="178"/>
    </location>
</feature>
<dbReference type="Pfam" id="PF18701">
    <property type="entry name" value="DUF5641"/>
    <property type="match status" value="1"/>
</dbReference>
<protein>
    <recommendedName>
        <fullName evidence="3">Integrase catalytic domain-containing protein</fullName>
    </recommendedName>
</protein>
<evidence type="ECO:0000259" key="3">
    <source>
        <dbReference type="PROSITE" id="PS50994"/>
    </source>
</evidence>
<dbReference type="SUPFAM" id="SSF53098">
    <property type="entry name" value="Ribonuclease H-like"/>
    <property type="match status" value="1"/>
</dbReference>
<dbReference type="InterPro" id="IPR008042">
    <property type="entry name" value="Retrotrans_Pao"/>
</dbReference>
<dbReference type="CDD" id="cd01644">
    <property type="entry name" value="RT_pepA17"/>
    <property type="match status" value="1"/>
</dbReference>
<dbReference type="Gene3D" id="3.30.70.270">
    <property type="match status" value="1"/>
</dbReference>
<evidence type="ECO:0000256" key="1">
    <source>
        <dbReference type="SAM" id="Coils"/>
    </source>
</evidence>
<dbReference type="Pfam" id="PF03564">
    <property type="entry name" value="DUF1759"/>
    <property type="match status" value="1"/>
</dbReference>
<dbReference type="GO" id="GO:0015074">
    <property type="term" value="P:DNA integration"/>
    <property type="evidence" value="ECO:0007669"/>
    <property type="project" value="InterPro"/>
</dbReference>
<dbReference type="Gene3D" id="3.10.10.10">
    <property type="entry name" value="HIV Type 1 Reverse Transcriptase, subunit A, domain 1"/>
    <property type="match status" value="1"/>
</dbReference>
<keyword evidence="5" id="KW-1185">Reference proteome</keyword>
<dbReference type="InterPro" id="IPR041588">
    <property type="entry name" value="Integrase_H2C2"/>
</dbReference>
<dbReference type="SUPFAM" id="SSF56672">
    <property type="entry name" value="DNA/RNA polymerases"/>
    <property type="match status" value="1"/>
</dbReference>
<feature type="coiled-coil region" evidence="1">
    <location>
        <begin position="101"/>
        <end position="128"/>
    </location>
</feature>
<organism evidence="4 5">
    <name type="scientific">Mytilus edulis</name>
    <name type="common">Blue mussel</name>
    <dbReference type="NCBI Taxonomy" id="6550"/>
    <lineage>
        <taxon>Eukaryota</taxon>
        <taxon>Metazoa</taxon>
        <taxon>Spiralia</taxon>
        <taxon>Lophotrochozoa</taxon>
        <taxon>Mollusca</taxon>
        <taxon>Bivalvia</taxon>
        <taxon>Autobranchia</taxon>
        <taxon>Pteriomorphia</taxon>
        <taxon>Mytilida</taxon>
        <taxon>Mytiloidea</taxon>
        <taxon>Mytilidae</taxon>
        <taxon>Mytilinae</taxon>
        <taxon>Mytilus</taxon>
    </lineage>
</organism>